<dbReference type="OrthoDB" id="2384430at2759"/>
<dbReference type="PANTHER" id="PTHR45011">
    <property type="entry name" value="DAP3-BINDING CELL DEATH ENHANCER 1"/>
    <property type="match status" value="1"/>
</dbReference>
<name>A0A9W4SKK2_9GLOM</name>
<keyword evidence="3" id="KW-1185">Reference proteome</keyword>
<accession>A0A9W4SKK2</accession>
<dbReference type="InterPro" id="IPR052748">
    <property type="entry name" value="ISR_Activator"/>
</dbReference>
<comment type="caution">
    <text evidence="2">The sequence shown here is derived from an EMBL/GenBank/DDBJ whole genome shotgun (WGS) entry which is preliminary data.</text>
</comment>
<dbReference type="Proteomes" id="UP001153678">
    <property type="component" value="Unassembled WGS sequence"/>
</dbReference>
<feature type="region of interest" description="Disordered" evidence="1">
    <location>
        <begin position="221"/>
        <end position="249"/>
    </location>
</feature>
<organism evidence="2 3">
    <name type="scientific">Funneliformis geosporum</name>
    <dbReference type="NCBI Taxonomy" id="1117311"/>
    <lineage>
        <taxon>Eukaryota</taxon>
        <taxon>Fungi</taxon>
        <taxon>Fungi incertae sedis</taxon>
        <taxon>Mucoromycota</taxon>
        <taxon>Glomeromycotina</taxon>
        <taxon>Glomeromycetes</taxon>
        <taxon>Glomerales</taxon>
        <taxon>Glomeraceae</taxon>
        <taxon>Funneliformis</taxon>
    </lineage>
</organism>
<protein>
    <submittedName>
        <fullName evidence="2">17712_t:CDS:1</fullName>
    </submittedName>
</protein>
<evidence type="ECO:0000313" key="2">
    <source>
        <dbReference type="EMBL" id="CAI2173347.1"/>
    </source>
</evidence>
<proteinExistence type="predicted"/>
<gene>
    <name evidence="2" type="ORF">FWILDA_LOCUS6040</name>
</gene>
<feature type="compositionally biased region" description="Basic and acidic residues" evidence="1">
    <location>
        <begin position="221"/>
        <end position="240"/>
    </location>
</feature>
<dbReference type="AlphaFoldDB" id="A0A9W4SKK2"/>
<dbReference type="Gene3D" id="1.25.40.10">
    <property type="entry name" value="Tetratricopeptide repeat domain"/>
    <property type="match status" value="1"/>
</dbReference>
<dbReference type="Pfam" id="PF08238">
    <property type="entry name" value="Sel1"/>
    <property type="match status" value="5"/>
</dbReference>
<dbReference type="EMBL" id="CAMKVN010001053">
    <property type="protein sequence ID" value="CAI2173347.1"/>
    <property type="molecule type" value="Genomic_DNA"/>
</dbReference>
<evidence type="ECO:0000313" key="3">
    <source>
        <dbReference type="Proteomes" id="UP001153678"/>
    </source>
</evidence>
<dbReference type="SMART" id="SM00671">
    <property type="entry name" value="SEL1"/>
    <property type="match status" value="4"/>
</dbReference>
<dbReference type="InterPro" id="IPR011990">
    <property type="entry name" value="TPR-like_helical_dom_sf"/>
</dbReference>
<sequence length="249" mass="28549">MGRLLLKSSYDQGDRLLSVINAFYWYEKAAANGHKIAQYNLALKYEKEKDMKQAFSWCKKAAENGYFKAQDKLGSLYESHEGIVNHLEAFYWYQMAAENGYDVAQYNLDLEMSTYWYRQAATNGHDAAKYHLAFLYNECLEETFDKHKKAAEKGCNISQYNLAVLFEKENNPKQAFNWYLVAAENGNIQAQNPAGKNGGDTSNIETISDLDKVHHWYHEAANDDSKHNPDNNPDTNEHPKVLIPTLPES</sequence>
<dbReference type="InterPro" id="IPR006597">
    <property type="entry name" value="Sel1-like"/>
</dbReference>
<evidence type="ECO:0000256" key="1">
    <source>
        <dbReference type="SAM" id="MobiDB-lite"/>
    </source>
</evidence>
<dbReference type="PANTHER" id="PTHR45011:SF1">
    <property type="entry name" value="DAP3-BINDING CELL DEATH ENHANCER 1"/>
    <property type="match status" value="1"/>
</dbReference>
<dbReference type="SUPFAM" id="SSF81901">
    <property type="entry name" value="HCP-like"/>
    <property type="match status" value="2"/>
</dbReference>
<reference evidence="2" key="1">
    <citation type="submission" date="2022-08" db="EMBL/GenBank/DDBJ databases">
        <authorList>
            <person name="Kallberg Y."/>
            <person name="Tangrot J."/>
            <person name="Rosling A."/>
        </authorList>
    </citation>
    <scope>NUCLEOTIDE SEQUENCE</scope>
    <source>
        <strain evidence="2">Wild A</strain>
    </source>
</reference>